<evidence type="ECO:0000313" key="2">
    <source>
        <dbReference type="Proteomes" id="UP000234681"/>
    </source>
</evidence>
<evidence type="ECO:0000313" key="1">
    <source>
        <dbReference type="EMBL" id="EDL96875.1"/>
    </source>
</evidence>
<dbReference type="AlphaFoldDB" id="A6JJK9"/>
<organism evidence="1 2">
    <name type="scientific">Rattus norvegicus</name>
    <name type="common">Rat</name>
    <dbReference type="NCBI Taxonomy" id="10116"/>
    <lineage>
        <taxon>Eukaryota</taxon>
        <taxon>Metazoa</taxon>
        <taxon>Chordata</taxon>
        <taxon>Craniata</taxon>
        <taxon>Vertebrata</taxon>
        <taxon>Euteleostomi</taxon>
        <taxon>Mammalia</taxon>
        <taxon>Eutheria</taxon>
        <taxon>Euarchontoglires</taxon>
        <taxon>Glires</taxon>
        <taxon>Rodentia</taxon>
        <taxon>Myomorpha</taxon>
        <taxon>Muroidea</taxon>
        <taxon>Muridae</taxon>
        <taxon>Murinae</taxon>
        <taxon>Rattus</taxon>
    </lineage>
</organism>
<proteinExistence type="predicted"/>
<protein>
    <submittedName>
        <fullName evidence="1">RCG60693, isoform CRA_b</fullName>
    </submittedName>
</protein>
<sequence>MHGNSGDWAICCGSRNTRGPISDAVKAKPGVGSQDQRQPLTVAEKSPFSVSQCLRVAGKTIVSQLLVRS</sequence>
<gene>
    <name evidence="1" type="ORF">rCG_60693</name>
</gene>
<accession>A6JJK9</accession>
<name>A6JJK9_RAT</name>
<dbReference type="Proteomes" id="UP000234681">
    <property type="component" value="Chromosome 20"/>
</dbReference>
<dbReference type="EMBL" id="CH473988">
    <property type="protein sequence ID" value="EDL96875.1"/>
    <property type="molecule type" value="Genomic_DNA"/>
</dbReference>
<reference evidence="2" key="1">
    <citation type="submission" date="2005-09" db="EMBL/GenBank/DDBJ databases">
        <authorList>
            <person name="Mural R.J."/>
            <person name="Li P.W."/>
            <person name="Adams M.D."/>
            <person name="Amanatides P.G."/>
            <person name="Baden-Tillson H."/>
            <person name="Barnstead M."/>
            <person name="Chin S.H."/>
            <person name="Dew I."/>
            <person name="Evans C.A."/>
            <person name="Ferriera S."/>
            <person name="Flanigan M."/>
            <person name="Fosler C."/>
            <person name="Glodek A."/>
            <person name="Gu Z."/>
            <person name="Holt R.A."/>
            <person name="Jennings D."/>
            <person name="Kraft C.L."/>
            <person name="Lu F."/>
            <person name="Nguyen T."/>
            <person name="Nusskern D.R."/>
            <person name="Pfannkoch C.M."/>
            <person name="Sitter C."/>
            <person name="Sutton G.G."/>
            <person name="Venter J.C."/>
            <person name="Wang Z."/>
            <person name="Woodage T."/>
            <person name="Zheng X.H."/>
            <person name="Zhong F."/>
        </authorList>
    </citation>
    <scope>NUCLEOTIDE SEQUENCE [LARGE SCALE GENOMIC DNA]</scope>
    <source>
        <strain>BN</strain>
        <strain evidence="2">Sprague-Dawley</strain>
    </source>
</reference>